<dbReference type="OrthoDB" id="10368132at2759"/>
<feature type="compositionally biased region" description="Polar residues" evidence="1">
    <location>
        <begin position="53"/>
        <end position="78"/>
    </location>
</feature>
<comment type="caution">
    <text evidence="2">The sequence shown here is derived from an EMBL/GenBank/DDBJ whole genome shotgun (WGS) entry which is preliminary data.</text>
</comment>
<evidence type="ECO:0000256" key="1">
    <source>
        <dbReference type="SAM" id="MobiDB-lite"/>
    </source>
</evidence>
<sequence>MELQDGFDRSGRPPRRGSLGGKPGDRFDSGPRRSNGDDKRGKGPSKSGGGQNGYSSPFDLNTDNSMARKSSGRGNSPGRQNPRDNRNERDNRDRVGSPGSHSSMPRGPPKNRDAVGGNQRFNDGPSKPGNVRTFTPDGRSRPGPNLGSTRTIHGSLSRDGQRPKSPARKARDW</sequence>
<feature type="compositionally biased region" description="Basic and acidic residues" evidence="1">
    <location>
        <begin position="23"/>
        <end position="41"/>
    </location>
</feature>
<dbReference type="AlphaFoldDB" id="A0A1Y2CDF4"/>
<name>A0A1Y2CDF4_9FUNG</name>
<evidence type="ECO:0000313" key="3">
    <source>
        <dbReference type="Proteomes" id="UP000193642"/>
    </source>
</evidence>
<feature type="compositionally biased region" description="Basic and acidic residues" evidence="1">
    <location>
        <begin position="81"/>
        <end position="95"/>
    </location>
</feature>
<evidence type="ECO:0000313" key="2">
    <source>
        <dbReference type="EMBL" id="ORY45088.1"/>
    </source>
</evidence>
<keyword evidence="3" id="KW-1185">Reference proteome</keyword>
<dbReference type="Proteomes" id="UP000193642">
    <property type="component" value="Unassembled WGS sequence"/>
</dbReference>
<dbReference type="EMBL" id="MCGO01000020">
    <property type="protein sequence ID" value="ORY45088.1"/>
    <property type="molecule type" value="Genomic_DNA"/>
</dbReference>
<organism evidence="2 3">
    <name type="scientific">Rhizoclosmatium globosum</name>
    <dbReference type="NCBI Taxonomy" id="329046"/>
    <lineage>
        <taxon>Eukaryota</taxon>
        <taxon>Fungi</taxon>
        <taxon>Fungi incertae sedis</taxon>
        <taxon>Chytridiomycota</taxon>
        <taxon>Chytridiomycota incertae sedis</taxon>
        <taxon>Chytridiomycetes</taxon>
        <taxon>Chytridiales</taxon>
        <taxon>Chytriomycetaceae</taxon>
        <taxon>Rhizoclosmatium</taxon>
    </lineage>
</organism>
<proteinExistence type="predicted"/>
<accession>A0A1Y2CDF4</accession>
<feature type="region of interest" description="Disordered" evidence="1">
    <location>
        <begin position="1"/>
        <end position="173"/>
    </location>
</feature>
<feature type="compositionally biased region" description="Basic and acidic residues" evidence="1">
    <location>
        <begin position="1"/>
        <end position="11"/>
    </location>
</feature>
<gene>
    <name evidence="2" type="ORF">BCR33DRAFT_193162</name>
</gene>
<protein>
    <submittedName>
        <fullName evidence="2">Uncharacterized protein</fullName>
    </submittedName>
</protein>
<reference evidence="2 3" key="1">
    <citation type="submission" date="2016-07" db="EMBL/GenBank/DDBJ databases">
        <title>Pervasive Adenine N6-methylation of Active Genes in Fungi.</title>
        <authorList>
            <consortium name="DOE Joint Genome Institute"/>
            <person name="Mondo S.J."/>
            <person name="Dannebaum R.O."/>
            <person name="Kuo R.C."/>
            <person name="Labutti K."/>
            <person name="Haridas S."/>
            <person name="Kuo A."/>
            <person name="Salamov A."/>
            <person name="Ahrendt S.R."/>
            <person name="Lipzen A."/>
            <person name="Sullivan W."/>
            <person name="Andreopoulos W.B."/>
            <person name="Clum A."/>
            <person name="Lindquist E."/>
            <person name="Daum C."/>
            <person name="Ramamoorthy G.K."/>
            <person name="Gryganskyi A."/>
            <person name="Culley D."/>
            <person name="Magnuson J.K."/>
            <person name="James T.Y."/>
            <person name="O'Malley M.A."/>
            <person name="Stajich J.E."/>
            <person name="Spatafora J.W."/>
            <person name="Visel A."/>
            <person name="Grigoriev I.V."/>
        </authorList>
    </citation>
    <scope>NUCLEOTIDE SEQUENCE [LARGE SCALE GENOMIC DNA]</scope>
    <source>
        <strain evidence="2 3">JEL800</strain>
    </source>
</reference>